<dbReference type="Ensembl" id="ENSMLUT00000028492.1">
    <property type="protein sequence ID" value="ENSMLUP00000022673.1"/>
    <property type="gene ID" value="ENSMLUG00000028149.1"/>
</dbReference>
<evidence type="ECO:0000313" key="1">
    <source>
        <dbReference type="Ensembl" id="ENSMLUP00000022673.1"/>
    </source>
</evidence>
<sequence length="43" mass="5129">AVFVTIYLYDSWVYKVSKPRSKALRLFLRRHQKAKNGDDNRTS</sequence>
<accession>G1QG40</accession>
<reference evidence="1" key="3">
    <citation type="submission" date="2025-09" db="UniProtKB">
        <authorList>
            <consortium name="Ensembl"/>
        </authorList>
    </citation>
    <scope>IDENTIFICATION</scope>
</reference>
<dbReference type="EMBL" id="AAPE02039825">
    <property type="status" value="NOT_ANNOTATED_CDS"/>
    <property type="molecule type" value="Genomic_DNA"/>
</dbReference>
<organism evidence="1 2">
    <name type="scientific">Myotis lucifugus</name>
    <name type="common">Little brown bat</name>
    <dbReference type="NCBI Taxonomy" id="59463"/>
    <lineage>
        <taxon>Eukaryota</taxon>
        <taxon>Metazoa</taxon>
        <taxon>Chordata</taxon>
        <taxon>Craniata</taxon>
        <taxon>Vertebrata</taxon>
        <taxon>Euteleostomi</taxon>
        <taxon>Mammalia</taxon>
        <taxon>Eutheria</taxon>
        <taxon>Laurasiatheria</taxon>
        <taxon>Chiroptera</taxon>
        <taxon>Yangochiroptera</taxon>
        <taxon>Vespertilionidae</taxon>
        <taxon>Myotis</taxon>
    </lineage>
</organism>
<dbReference type="InParanoid" id="G1QG40"/>
<protein>
    <submittedName>
        <fullName evidence="1">Uncharacterized protein</fullName>
    </submittedName>
</protein>
<name>G1QG40_MYOLU</name>
<dbReference type="AlphaFoldDB" id="G1QG40"/>
<proteinExistence type="predicted"/>
<evidence type="ECO:0000313" key="2">
    <source>
        <dbReference type="Proteomes" id="UP000001074"/>
    </source>
</evidence>
<dbReference type="HOGENOM" id="CLU_3244757_0_0_1"/>
<reference evidence="1 2" key="1">
    <citation type="journal article" date="2011" name="Nature">
        <title>A high-resolution map of human evolutionary constraint using 29 mammals.</title>
        <authorList>
            <person name="Lindblad-Toh K."/>
            <person name="Garber M."/>
            <person name="Zuk O."/>
            <person name="Lin M.F."/>
            <person name="Parker B.J."/>
            <person name="Washietl S."/>
            <person name="Kheradpour P."/>
            <person name="Ernst J."/>
            <person name="Jordan G."/>
            <person name="Mauceli E."/>
            <person name="Ward L.D."/>
            <person name="Lowe C.B."/>
            <person name="Holloway A.K."/>
            <person name="Clamp M."/>
            <person name="Gnerre S."/>
            <person name="Alfoldi J."/>
            <person name="Beal K."/>
            <person name="Chang J."/>
            <person name="Clawson H."/>
            <person name="Cuff J."/>
            <person name="Di Palma F."/>
            <person name="Fitzgerald S."/>
            <person name="Flicek P."/>
            <person name="Guttman M."/>
            <person name="Hubisz M.J."/>
            <person name="Jaffe D.B."/>
            <person name="Jungreis I."/>
            <person name="Kent W.J."/>
            <person name="Kostka D."/>
            <person name="Lara M."/>
            <person name="Martins A.L."/>
            <person name="Massingham T."/>
            <person name="Moltke I."/>
            <person name="Raney B.J."/>
            <person name="Rasmussen M.D."/>
            <person name="Robinson J."/>
            <person name="Stark A."/>
            <person name="Vilella A.J."/>
            <person name="Wen J."/>
            <person name="Xie X."/>
            <person name="Zody M.C."/>
            <person name="Baldwin J."/>
            <person name="Bloom T."/>
            <person name="Chin C.W."/>
            <person name="Heiman D."/>
            <person name="Nicol R."/>
            <person name="Nusbaum C."/>
            <person name="Young S."/>
            <person name="Wilkinson J."/>
            <person name="Worley K.C."/>
            <person name="Kovar C.L."/>
            <person name="Muzny D.M."/>
            <person name="Gibbs R.A."/>
            <person name="Cree A."/>
            <person name="Dihn H.H."/>
            <person name="Fowler G."/>
            <person name="Jhangiani S."/>
            <person name="Joshi V."/>
            <person name="Lee S."/>
            <person name="Lewis L.R."/>
            <person name="Nazareth L.V."/>
            <person name="Okwuonu G."/>
            <person name="Santibanez J."/>
            <person name="Warren W.C."/>
            <person name="Mardis E.R."/>
            <person name="Weinstock G.M."/>
            <person name="Wilson R.K."/>
            <person name="Delehaunty K."/>
            <person name="Dooling D."/>
            <person name="Fronik C."/>
            <person name="Fulton L."/>
            <person name="Fulton B."/>
            <person name="Graves T."/>
            <person name="Minx P."/>
            <person name="Sodergren E."/>
            <person name="Birney E."/>
            <person name="Margulies E.H."/>
            <person name="Herrero J."/>
            <person name="Green E.D."/>
            <person name="Haussler D."/>
            <person name="Siepel A."/>
            <person name="Goldman N."/>
            <person name="Pollard K.S."/>
            <person name="Pedersen J.S."/>
            <person name="Lander E.S."/>
            <person name="Kellis M."/>
        </authorList>
    </citation>
    <scope>NUCLEOTIDE SEQUENCE [LARGE SCALE GENOMIC DNA]</scope>
</reference>
<dbReference type="Proteomes" id="UP000001074">
    <property type="component" value="Unassembled WGS sequence"/>
</dbReference>
<reference evidence="1" key="2">
    <citation type="submission" date="2025-08" db="UniProtKB">
        <authorList>
            <consortium name="Ensembl"/>
        </authorList>
    </citation>
    <scope>IDENTIFICATION</scope>
</reference>
<keyword evidence="2" id="KW-1185">Reference proteome</keyword>